<comment type="caution">
    <text evidence="3">The sequence shown here is derived from an EMBL/GenBank/DDBJ whole genome shotgun (WGS) entry which is preliminary data.</text>
</comment>
<evidence type="ECO:0000313" key="4">
    <source>
        <dbReference type="Proteomes" id="UP000265566"/>
    </source>
</evidence>
<dbReference type="EMBL" id="PSQE01000002">
    <property type="protein sequence ID" value="RHN74101.1"/>
    <property type="molecule type" value="Genomic_DNA"/>
</dbReference>
<organism evidence="3 4">
    <name type="scientific">Medicago truncatula</name>
    <name type="common">Barrel medic</name>
    <name type="synonym">Medicago tribuloides</name>
    <dbReference type="NCBI Taxonomy" id="3880"/>
    <lineage>
        <taxon>Eukaryota</taxon>
        <taxon>Viridiplantae</taxon>
        <taxon>Streptophyta</taxon>
        <taxon>Embryophyta</taxon>
        <taxon>Tracheophyta</taxon>
        <taxon>Spermatophyta</taxon>
        <taxon>Magnoliopsida</taxon>
        <taxon>eudicotyledons</taxon>
        <taxon>Gunneridae</taxon>
        <taxon>Pentapetalae</taxon>
        <taxon>rosids</taxon>
        <taxon>fabids</taxon>
        <taxon>Fabales</taxon>
        <taxon>Fabaceae</taxon>
        <taxon>Papilionoideae</taxon>
        <taxon>50 kb inversion clade</taxon>
        <taxon>NPAAA clade</taxon>
        <taxon>Hologalegina</taxon>
        <taxon>IRL clade</taxon>
        <taxon>Trifolieae</taxon>
        <taxon>Medicago</taxon>
    </lineage>
</organism>
<dbReference type="Gramene" id="rna10077">
    <property type="protein sequence ID" value="RHN74101.1"/>
    <property type="gene ID" value="gene10077"/>
</dbReference>
<gene>
    <name evidence="3" type="ORF">MtrunA17_Chr2g0306331</name>
</gene>
<evidence type="ECO:0000256" key="1">
    <source>
        <dbReference type="SAM" id="SignalP"/>
    </source>
</evidence>
<keyword evidence="1" id="KW-0732">Signal</keyword>
<feature type="chain" id="PRO_5017185410" evidence="1">
    <location>
        <begin position="27"/>
        <end position="63"/>
    </location>
</feature>
<dbReference type="Proteomes" id="UP000265566">
    <property type="component" value="Chromosome 2"/>
</dbReference>
<evidence type="ECO:0000313" key="3">
    <source>
        <dbReference type="EMBL" id="RHN74101.1"/>
    </source>
</evidence>
<evidence type="ECO:0000259" key="2">
    <source>
        <dbReference type="Pfam" id="PF07127"/>
    </source>
</evidence>
<accession>A0A396JBY3</accession>
<feature type="signal peptide" evidence="1">
    <location>
        <begin position="1"/>
        <end position="26"/>
    </location>
</feature>
<feature type="domain" description="Late nodulin" evidence="2">
    <location>
        <begin position="1"/>
        <end position="52"/>
    </location>
</feature>
<dbReference type="InterPro" id="IPR009810">
    <property type="entry name" value="Nodulin_late_dom"/>
</dbReference>
<sequence>MDGILKFVYAMFLSLILFLVVIDVHACNVDHDCPQWYCFRPDVMKCIFETCYCGSGNYSKLLL</sequence>
<dbReference type="GO" id="GO:0046872">
    <property type="term" value="F:metal ion binding"/>
    <property type="evidence" value="ECO:0007669"/>
    <property type="project" value="InterPro"/>
</dbReference>
<protein>
    <submittedName>
        <fullName evidence="3">Putative Late nodulin</fullName>
    </submittedName>
</protein>
<reference evidence="4" key="1">
    <citation type="journal article" date="2018" name="Nat. Plants">
        <title>Whole-genome landscape of Medicago truncatula symbiotic genes.</title>
        <authorList>
            <person name="Pecrix Y."/>
            <person name="Staton S.E."/>
            <person name="Sallet E."/>
            <person name="Lelandais-Briere C."/>
            <person name="Moreau S."/>
            <person name="Carrere S."/>
            <person name="Blein T."/>
            <person name="Jardinaud M.F."/>
            <person name="Latrasse D."/>
            <person name="Zouine M."/>
            <person name="Zahm M."/>
            <person name="Kreplak J."/>
            <person name="Mayjonade B."/>
            <person name="Satge C."/>
            <person name="Perez M."/>
            <person name="Cauet S."/>
            <person name="Marande W."/>
            <person name="Chantry-Darmon C."/>
            <person name="Lopez-Roques C."/>
            <person name="Bouchez O."/>
            <person name="Berard A."/>
            <person name="Debelle F."/>
            <person name="Munos S."/>
            <person name="Bendahmane A."/>
            <person name="Berges H."/>
            <person name="Niebel A."/>
            <person name="Buitink J."/>
            <person name="Frugier F."/>
            <person name="Benhamed M."/>
            <person name="Crespi M."/>
            <person name="Gouzy J."/>
            <person name="Gamas P."/>
        </authorList>
    </citation>
    <scope>NUCLEOTIDE SEQUENCE [LARGE SCALE GENOMIC DNA]</scope>
    <source>
        <strain evidence="4">cv. Jemalong A17</strain>
    </source>
</reference>
<proteinExistence type="predicted"/>
<dbReference type="Pfam" id="PF07127">
    <property type="entry name" value="Nodulin_late"/>
    <property type="match status" value="1"/>
</dbReference>
<dbReference type="AlphaFoldDB" id="A0A396JBY3"/>
<name>A0A396JBY3_MEDTR</name>